<dbReference type="AlphaFoldDB" id="A0A5B7JDP3"/>
<keyword evidence="2" id="KW-1185">Reference proteome</keyword>
<accession>A0A5B7JDP3</accession>
<sequence>MEPSRNTSLTSPTQPRH</sequence>
<evidence type="ECO:0000313" key="1">
    <source>
        <dbReference type="EMBL" id="MPC91078.1"/>
    </source>
</evidence>
<protein>
    <submittedName>
        <fullName evidence="1">Uncharacterized protein</fullName>
    </submittedName>
</protein>
<dbReference type="Proteomes" id="UP000324222">
    <property type="component" value="Unassembled WGS sequence"/>
</dbReference>
<gene>
    <name evidence="1" type="ORF">E2C01_086093</name>
</gene>
<name>A0A5B7JDP3_PORTR</name>
<organism evidence="1 2">
    <name type="scientific">Portunus trituberculatus</name>
    <name type="common">Swimming crab</name>
    <name type="synonym">Neptunus trituberculatus</name>
    <dbReference type="NCBI Taxonomy" id="210409"/>
    <lineage>
        <taxon>Eukaryota</taxon>
        <taxon>Metazoa</taxon>
        <taxon>Ecdysozoa</taxon>
        <taxon>Arthropoda</taxon>
        <taxon>Crustacea</taxon>
        <taxon>Multicrustacea</taxon>
        <taxon>Malacostraca</taxon>
        <taxon>Eumalacostraca</taxon>
        <taxon>Eucarida</taxon>
        <taxon>Decapoda</taxon>
        <taxon>Pleocyemata</taxon>
        <taxon>Brachyura</taxon>
        <taxon>Eubrachyura</taxon>
        <taxon>Portunoidea</taxon>
        <taxon>Portunidae</taxon>
        <taxon>Portuninae</taxon>
        <taxon>Portunus</taxon>
    </lineage>
</organism>
<reference evidence="1 2" key="1">
    <citation type="submission" date="2019-05" db="EMBL/GenBank/DDBJ databases">
        <title>Another draft genome of Portunus trituberculatus and its Hox gene families provides insights of decapod evolution.</title>
        <authorList>
            <person name="Jeong J.-H."/>
            <person name="Song I."/>
            <person name="Kim S."/>
            <person name="Choi T."/>
            <person name="Kim D."/>
            <person name="Ryu S."/>
            <person name="Kim W."/>
        </authorList>
    </citation>
    <scope>NUCLEOTIDE SEQUENCE [LARGE SCALE GENOMIC DNA]</scope>
    <source>
        <tissue evidence="1">Muscle</tissue>
    </source>
</reference>
<dbReference type="EMBL" id="VSRR010086502">
    <property type="protein sequence ID" value="MPC91078.1"/>
    <property type="molecule type" value="Genomic_DNA"/>
</dbReference>
<proteinExistence type="predicted"/>
<comment type="caution">
    <text evidence="1">The sequence shown here is derived from an EMBL/GenBank/DDBJ whole genome shotgun (WGS) entry which is preliminary data.</text>
</comment>
<evidence type="ECO:0000313" key="2">
    <source>
        <dbReference type="Proteomes" id="UP000324222"/>
    </source>
</evidence>